<feature type="domain" description="Yeast cell wall synthesis Kre9/Knh1-like N-terminal" evidence="2">
    <location>
        <begin position="66"/>
        <end position="155"/>
    </location>
</feature>
<evidence type="ECO:0000313" key="3">
    <source>
        <dbReference type="EMBL" id="OLL23533.1"/>
    </source>
</evidence>
<dbReference type="Pfam" id="PF10342">
    <property type="entry name" value="Kre9_KNH"/>
    <property type="match status" value="1"/>
</dbReference>
<gene>
    <name evidence="3" type="ORF">NEOLI_001521</name>
</gene>
<evidence type="ECO:0000259" key="2">
    <source>
        <dbReference type="Pfam" id="PF10342"/>
    </source>
</evidence>
<evidence type="ECO:0000313" key="4">
    <source>
        <dbReference type="Proteomes" id="UP000186594"/>
    </source>
</evidence>
<dbReference type="PANTHER" id="PTHR35185">
    <property type="entry name" value="SERINE/THREONINE-RICH PROTEIN ADG2-RELATED"/>
    <property type="match status" value="1"/>
</dbReference>
<accession>A0A1U7LLR9</accession>
<dbReference type="OrthoDB" id="5420143at2759"/>
<evidence type="ECO:0000256" key="1">
    <source>
        <dbReference type="ARBA" id="ARBA00022729"/>
    </source>
</evidence>
<comment type="caution">
    <text evidence="3">The sequence shown here is derived from an EMBL/GenBank/DDBJ whole genome shotgun (WGS) entry which is preliminary data.</text>
</comment>
<protein>
    <submittedName>
        <fullName evidence="3">Serine/threonine-rich protein adg2</fullName>
    </submittedName>
</protein>
<dbReference type="InterPro" id="IPR052479">
    <property type="entry name" value="GPI-anchor_Adhesion_Reg"/>
</dbReference>
<keyword evidence="4" id="KW-1185">Reference proteome</keyword>
<dbReference type="Proteomes" id="UP000186594">
    <property type="component" value="Unassembled WGS sequence"/>
</dbReference>
<proteinExistence type="predicted"/>
<dbReference type="STRING" id="1198029.A0A1U7LLR9"/>
<reference evidence="3 4" key="1">
    <citation type="submission" date="2016-04" db="EMBL/GenBank/DDBJ databases">
        <title>Evolutionary innovation and constraint leading to complex multicellularity in the Ascomycota.</title>
        <authorList>
            <person name="Cisse O."/>
            <person name="Nguyen A."/>
            <person name="Hewitt D.A."/>
            <person name="Jedd G."/>
            <person name="Stajich J.E."/>
        </authorList>
    </citation>
    <scope>NUCLEOTIDE SEQUENCE [LARGE SCALE GENOMIC DNA]</scope>
    <source>
        <strain evidence="3 4">DAH-3</strain>
    </source>
</reference>
<sequence length="182" mass="20524">MSKNYRSSALKSLTQLPNGSTECRMPILFQHNLFLIKLWNAPHLMRLFAICLFVSFTSEAIHILAPGTNTSLIKGESQTVSWSSVETDPTIFSLYLVNFVYWPPTLYQLRRDIPTSDGRAHFLIPCDVQPEYGWQLNAINGTNTYVIYAQSGKFWVTGNCKNADVSSKMDSCITVTNVCKIT</sequence>
<organism evidence="3 4">
    <name type="scientific">Neolecta irregularis (strain DAH-3)</name>
    <dbReference type="NCBI Taxonomy" id="1198029"/>
    <lineage>
        <taxon>Eukaryota</taxon>
        <taxon>Fungi</taxon>
        <taxon>Dikarya</taxon>
        <taxon>Ascomycota</taxon>
        <taxon>Taphrinomycotina</taxon>
        <taxon>Neolectales</taxon>
        <taxon>Neolectaceae</taxon>
        <taxon>Neolecta</taxon>
    </lineage>
</organism>
<dbReference type="EMBL" id="LXFE01001511">
    <property type="protein sequence ID" value="OLL23533.1"/>
    <property type="molecule type" value="Genomic_DNA"/>
</dbReference>
<dbReference type="AlphaFoldDB" id="A0A1U7LLR9"/>
<dbReference type="PANTHER" id="PTHR35185:SF2">
    <property type="entry name" value="EXTRACELLULAR PROLINE-SERINE RICH PROTEIN (AFU_ORTHOLOGUE AFUA_8G07090)"/>
    <property type="match status" value="1"/>
</dbReference>
<name>A0A1U7LLR9_NEOID</name>
<keyword evidence="1" id="KW-0732">Signal</keyword>
<dbReference type="InterPro" id="IPR018466">
    <property type="entry name" value="Kre9/Knh1-like_N"/>
</dbReference>